<feature type="compositionally biased region" description="Low complexity" evidence="8">
    <location>
        <begin position="384"/>
        <end position="398"/>
    </location>
</feature>
<keyword evidence="11" id="KW-1185">Reference proteome</keyword>
<dbReference type="InterPro" id="IPR036864">
    <property type="entry name" value="Zn2-C6_fun-type_DNA-bd_sf"/>
</dbReference>
<dbReference type="Gene3D" id="4.10.240.10">
    <property type="entry name" value="Zn(2)-C6 fungal-type DNA-binding domain"/>
    <property type="match status" value="1"/>
</dbReference>
<dbReference type="InterPro" id="IPR051615">
    <property type="entry name" value="Transcr_Regulatory_Elem"/>
</dbReference>
<feature type="region of interest" description="Disordered" evidence="8">
    <location>
        <begin position="1"/>
        <end position="57"/>
    </location>
</feature>
<dbReference type="GO" id="GO:0008270">
    <property type="term" value="F:zinc ion binding"/>
    <property type="evidence" value="ECO:0007669"/>
    <property type="project" value="InterPro"/>
</dbReference>
<dbReference type="Pfam" id="PF00172">
    <property type="entry name" value="Zn_clus"/>
    <property type="match status" value="1"/>
</dbReference>
<dbReference type="OrthoDB" id="5121955at2759"/>
<dbReference type="Pfam" id="PF04082">
    <property type="entry name" value="Fungal_trans"/>
    <property type="match status" value="1"/>
</dbReference>
<evidence type="ECO:0000256" key="3">
    <source>
        <dbReference type="ARBA" id="ARBA00022833"/>
    </source>
</evidence>
<dbReference type="Proteomes" id="UP000078561">
    <property type="component" value="Unassembled WGS sequence"/>
</dbReference>
<dbReference type="PROSITE" id="PS00463">
    <property type="entry name" value="ZN2_CY6_FUNGAL_1"/>
    <property type="match status" value="1"/>
</dbReference>
<comment type="subcellular location">
    <subcellularLocation>
        <location evidence="1">Nucleus</location>
    </subcellularLocation>
</comment>
<feature type="region of interest" description="Disordered" evidence="8">
    <location>
        <begin position="365"/>
        <end position="406"/>
    </location>
</feature>
<dbReference type="SMART" id="SM00906">
    <property type="entry name" value="Fungal_trans"/>
    <property type="match status" value="1"/>
</dbReference>
<dbReference type="EMBL" id="LT554356">
    <property type="protein sequence ID" value="SAM04312.1"/>
    <property type="molecule type" value="Genomic_DNA"/>
</dbReference>
<keyword evidence="6" id="KW-0804">Transcription</keyword>
<keyword evidence="7" id="KW-0539">Nucleus</keyword>
<dbReference type="PROSITE" id="PS50048">
    <property type="entry name" value="ZN2_CY6_FUNGAL_2"/>
    <property type="match status" value="1"/>
</dbReference>
<dbReference type="SMART" id="SM00066">
    <property type="entry name" value="GAL4"/>
    <property type="match status" value="1"/>
</dbReference>
<feature type="domain" description="Zn(2)-C6 fungal-type" evidence="9">
    <location>
        <begin position="61"/>
        <end position="93"/>
    </location>
</feature>
<keyword evidence="5" id="KW-0238">DNA-binding</keyword>
<name>A0A163TFH4_ABSGL</name>
<dbReference type="CDD" id="cd12148">
    <property type="entry name" value="fungal_TF_MHR"/>
    <property type="match status" value="1"/>
</dbReference>
<dbReference type="CDD" id="cd00067">
    <property type="entry name" value="GAL4"/>
    <property type="match status" value="1"/>
</dbReference>
<dbReference type="GO" id="GO:0006351">
    <property type="term" value="P:DNA-templated transcription"/>
    <property type="evidence" value="ECO:0007669"/>
    <property type="project" value="InterPro"/>
</dbReference>
<keyword evidence="4" id="KW-0805">Transcription regulation</keyword>
<evidence type="ECO:0000259" key="9">
    <source>
        <dbReference type="PROSITE" id="PS50048"/>
    </source>
</evidence>
<evidence type="ECO:0000256" key="2">
    <source>
        <dbReference type="ARBA" id="ARBA00022723"/>
    </source>
</evidence>
<evidence type="ECO:0000256" key="8">
    <source>
        <dbReference type="SAM" id="MobiDB-lite"/>
    </source>
</evidence>
<feature type="compositionally biased region" description="Basic residues" evidence="8">
    <location>
        <begin position="1"/>
        <end position="12"/>
    </location>
</feature>
<protein>
    <recommendedName>
        <fullName evidence="9">Zn(2)-C6 fungal-type domain-containing protein</fullName>
    </recommendedName>
</protein>
<proteinExistence type="predicted"/>
<dbReference type="PANTHER" id="PTHR31313">
    <property type="entry name" value="TY1 ENHANCER ACTIVATOR"/>
    <property type="match status" value="1"/>
</dbReference>
<evidence type="ECO:0000313" key="11">
    <source>
        <dbReference type="Proteomes" id="UP000078561"/>
    </source>
</evidence>
<dbReference type="SUPFAM" id="SSF57701">
    <property type="entry name" value="Zn2/Cys6 DNA-binding domain"/>
    <property type="match status" value="1"/>
</dbReference>
<evidence type="ECO:0000256" key="4">
    <source>
        <dbReference type="ARBA" id="ARBA00023015"/>
    </source>
</evidence>
<dbReference type="InParanoid" id="A0A163TFH4"/>
<keyword evidence="3" id="KW-0862">Zinc</keyword>
<gene>
    <name evidence="10" type="primary">ABSGL_10172.1 scaffold 11802</name>
</gene>
<dbReference type="GO" id="GO:0003677">
    <property type="term" value="F:DNA binding"/>
    <property type="evidence" value="ECO:0007669"/>
    <property type="project" value="UniProtKB-KW"/>
</dbReference>
<dbReference type="InterPro" id="IPR001138">
    <property type="entry name" value="Zn2Cys6_DnaBD"/>
</dbReference>
<dbReference type="GO" id="GO:0005634">
    <property type="term" value="C:nucleus"/>
    <property type="evidence" value="ECO:0007669"/>
    <property type="project" value="UniProtKB-SubCell"/>
</dbReference>
<dbReference type="AlphaFoldDB" id="A0A163TFH4"/>
<dbReference type="STRING" id="4829.A0A163TFH4"/>
<evidence type="ECO:0000256" key="6">
    <source>
        <dbReference type="ARBA" id="ARBA00023163"/>
    </source>
</evidence>
<reference evidence="10" key="1">
    <citation type="submission" date="2016-04" db="EMBL/GenBank/DDBJ databases">
        <authorList>
            <person name="Evans L.H."/>
            <person name="Alamgir A."/>
            <person name="Owens N."/>
            <person name="Weber N.D."/>
            <person name="Virtaneva K."/>
            <person name="Barbian K."/>
            <person name="Babar A."/>
            <person name="Rosenke K."/>
        </authorList>
    </citation>
    <scope>NUCLEOTIDE SEQUENCE [LARGE SCALE GENOMIC DNA]</scope>
    <source>
        <strain evidence="10">CBS 101.48</strain>
    </source>
</reference>
<evidence type="ECO:0000313" key="10">
    <source>
        <dbReference type="EMBL" id="SAM04312.1"/>
    </source>
</evidence>
<feature type="compositionally biased region" description="Basic and acidic residues" evidence="8">
    <location>
        <begin position="123"/>
        <end position="145"/>
    </location>
</feature>
<organism evidence="10">
    <name type="scientific">Absidia glauca</name>
    <name type="common">Pin mould</name>
    <dbReference type="NCBI Taxonomy" id="4829"/>
    <lineage>
        <taxon>Eukaryota</taxon>
        <taxon>Fungi</taxon>
        <taxon>Fungi incertae sedis</taxon>
        <taxon>Mucoromycota</taxon>
        <taxon>Mucoromycotina</taxon>
        <taxon>Mucoromycetes</taxon>
        <taxon>Mucorales</taxon>
        <taxon>Cunninghamellaceae</taxon>
        <taxon>Absidia</taxon>
    </lineage>
</organism>
<dbReference type="InterPro" id="IPR007219">
    <property type="entry name" value="XnlR_reg_dom"/>
</dbReference>
<dbReference type="PANTHER" id="PTHR31313:SF81">
    <property type="entry name" value="TY1 ENHANCER ACTIVATOR"/>
    <property type="match status" value="1"/>
</dbReference>
<keyword evidence="2" id="KW-0479">Metal-binding</keyword>
<evidence type="ECO:0000256" key="7">
    <source>
        <dbReference type="ARBA" id="ARBA00023242"/>
    </source>
</evidence>
<feature type="compositionally biased region" description="Low complexity" evidence="8">
    <location>
        <begin position="16"/>
        <end position="38"/>
    </location>
</feature>
<evidence type="ECO:0000256" key="1">
    <source>
        <dbReference type="ARBA" id="ARBA00004123"/>
    </source>
</evidence>
<evidence type="ECO:0000256" key="5">
    <source>
        <dbReference type="ARBA" id="ARBA00023125"/>
    </source>
</evidence>
<dbReference type="GO" id="GO:0000981">
    <property type="term" value="F:DNA-binding transcription factor activity, RNA polymerase II-specific"/>
    <property type="evidence" value="ECO:0007669"/>
    <property type="project" value="InterPro"/>
</dbReference>
<accession>A0A163TFH4</accession>
<feature type="region of interest" description="Disordered" evidence="8">
    <location>
        <begin position="123"/>
        <end position="147"/>
    </location>
</feature>
<sequence length="780" mass="87581">MKTSQKYHHHYHSNIPLLSKPSTVTTPSTTSNLTLPSSALDAQLPRPNGSSLTKRHRTETACDICRRRKVRCDLQQEGLACRQCIHAGAVCTVTSRPRKRGMRSVSQLEERLEKMERLLAERLQEKQKSPSPESIDRQQRCDQRKVGSVAELPRPEETINSINDWIYRMCGIDKATSDVLVKIYFAYVYPVLPVVNKVSFLQQYRDQVGSLPSPPLLCAMYGASARYLESHRAFRDGSLPSCLGIAGQHRTAEAWSQQHMNYVKRNHTPCLAIVQSLVVSMQHRSSANSKWNDVWLLNSFAIRMAQDIGLHKHDHSHALSETDKETRSQLWGMLYIFDRWFSAGTGRPLTAFDEASRTICTKKGIYPEPRNEKSSHQDHHHHQQQQQPQTQSHQQPHPSMAPQNDTLPAINYSKLPLFEAIAQITKVSRILGQIIHGIYTPAGKKQCMKNGSADLVAILEGALAAWRRNLPPFLRITNTDMPNAPSPGDDESVIVLSGIVGMCYYTSLILLHRPFIETTSTPSSQISLQICTNSAIRMVDIIVKLLSKDHLLVSWSFIIYPMFVASLIHVYNAESRNSMVADVARANLIRVLKTLQSFGKLSPLAEKLHTALHCVAEKRHYLPSYGRPQPDSTTHHHTANTISSSESEHYCNSIVAWLDNVCTPYSNTDTDPFGLYSFVELGLSECHLSKHLHPPPYSLSPGDAKPTLPSLSLHPDRPAQLYDDFLLYGGNSHTLPLTPTPPAANLNFNPGNIFWDLPSGMQLNEWPTYRAGTERTNVVS</sequence>